<reference evidence="3" key="1">
    <citation type="submission" date="2020-07" db="EMBL/GenBank/DDBJ databases">
        <title>Multicomponent nature underlies the extraordinary mechanical properties of spider dragline silk.</title>
        <authorList>
            <person name="Kono N."/>
            <person name="Nakamura H."/>
            <person name="Mori M."/>
            <person name="Yoshida Y."/>
            <person name="Ohtoshi R."/>
            <person name="Malay A.D."/>
            <person name="Moran D.A.P."/>
            <person name="Tomita M."/>
            <person name="Numata K."/>
            <person name="Arakawa K."/>
        </authorList>
    </citation>
    <scope>NUCLEOTIDE SEQUENCE</scope>
</reference>
<protein>
    <recommendedName>
        <fullName evidence="2">Ig-like domain-containing protein</fullName>
    </recommendedName>
</protein>
<dbReference type="PANTHER" id="PTHR23278:SF19">
    <property type="entry name" value="OBSCURIN"/>
    <property type="match status" value="1"/>
</dbReference>
<sequence>MNHTCSNPEELLWRIRHCKSRNTTESFLESFVEFSFPMNSKITHVTQFKSRFRNISPEKVVPQLNLRLGSKLRHSNILEGNDVYFECNIRASPWVHETGWRFEGQELVTNISAGVIVSNQSLVLQKVQRRNRGRYSCTGTNSEGQGESNHVYLRVQ</sequence>
<dbReference type="InterPro" id="IPR003598">
    <property type="entry name" value="Ig_sub2"/>
</dbReference>
<dbReference type="InterPro" id="IPR036179">
    <property type="entry name" value="Ig-like_dom_sf"/>
</dbReference>
<dbReference type="Proteomes" id="UP000887116">
    <property type="component" value="Unassembled WGS sequence"/>
</dbReference>
<name>A0A8X6HS60_TRICU</name>
<dbReference type="OrthoDB" id="5843397at2759"/>
<dbReference type="PROSITE" id="PS50835">
    <property type="entry name" value="IG_LIKE"/>
    <property type="match status" value="1"/>
</dbReference>
<accession>A0A8X6HS60</accession>
<dbReference type="SUPFAM" id="SSF48726">
    <property type="entry name" value="Immunoglobulin"/>
    <property type="match status" value="1"/>
</dbReference>
<dbReference type="AlphaFoldDB" id="A0A8X6HS60"/>
<dbReference type="PANTHER" id="PTHR23278">
    <property type="entry name" value="SIDESTEP PROTEIN"/>
    <property type="match status" value="1"/>
</dbReference>
<feature type="region of interest" description="Disordered" evidence="1">
    <location>
        <begin position="135"/>
        <end position="156"/>
    </location>
</feature>
<dbReference type="Pfam" id="PF07679">
    <property type="entry name" value="I-set"/>
    <property type="match status" value="1"/>
</dbReference>
<dbReference type="Gene3D" id="2.60.40.10">
    <property type="entry name" value="Immunoglobulins"/>
    <property type="match status" value="1"/>
</dbReference>
<feature type="domain" description="Ig-like" evidence="2">
    <location>
        <begin position="62"/>
        <end position="154"/>
    </location>
</feature>
<feature type="compositionally biased region" description="Polar residues" evidence="1">
    <location>
        <begin position="137"/>
        <end position="148"/>
    </location>
</feature>
<organism evidence="3 4">
    <name type="scientific">Trichonephila clavata</name>
    <name type="common">Joro spider</name>
    <name type="synonym">Nephila clavata</name>
    <dbReference type="NCBI Taxonomy" id="2740835"/>
    <lineage>
        <taxon>Eukaryota</taxon>
        <taxon>Metazoa</taxon>
        <taxon>Ecdysozoa</taxon>
        <taxon>Arthropoda</taxon>
        <taxon>Chelicerata</taxon>
        <taxon>Arachnida</taxon>
        <taxon>Araneae</taxon>
        <taxon>Araneomorphae</taxon>
        <taxon>Entelegynae</taxon>
        <taxon>Araneoidea</taxon>
        <taxon>Nephilidae</taxon>
        <taxon>Trichonephila</taxon>
    </lineage>
</organism>
<evidence type="ECO:0000313" key="3">
    <source>
        <dbReference type="EMBL" id="GFR08569.1"/>
    </source>
</evidence>
<evidence type="ECO:0000313" key="4">
    <source>
        <dbReference type="Proteomes" id="UP000887116"/>
    </source>
</evidence>
<dbReference type="InterPro" id="IPR013098">
    <property type="entry name" value="Ig_I-set"/>
</dbReference>
<dbReference type="InterPro" id="IPR007110">
    <property type="entry name" value="Ig-like_dom"/>
</dbReference>
<evidence type="ECO:0000259" key="2">
    <source>
        <dbReference type="PROSITE" id="PS50835"/>
    </source>
</evidence>
<comment type="caution">
    <text evidence="3">The sequence shown here is derived from an EMBL/GenBank/DDBJ whole genome shotgun (WGS) entry which is preliminary data.</text>
</comment>
<evidence type="ECO:0000256" key="1">
    <source>
        <dbReference type="SAM" id="MobiDB-lite"/>
    </source>
</evidence>
<dbReference type="InterPro" id="IPR003599">
    <property type="entry name" value="Ig_sub"/>
</dbReference>
<gene>
    <name evidence="3" type="primary">AVEN_218205_1</name>
    <name evidence="3" type="ORF">TNCT_141831</name>
</gene>
<feature type="non-terminal residue" evidence="3">
    <location>
        <position position="1"/>
    </location>
</feature>
<dbReference type="SMART" id="SM00408">
    <property type="entry name" value="IGc2"/>
    <property type="match status" value="1"/>
</dbReference>
<keyword evidence="4" id="KW-1185">Reference proteome</keyword>
<dbReference type="EMBL" id="BMAO01026321">
    <property type="protein sequence ID" value="GFR08569.1"/>
    <property type="molecule type" value="Genomic_DNA"/>
</dbReference>
<proteinExistence type="predicted"/>
<dbReference type="SMART" id="SM00409">
    <property type="entry name" value="IG"/>
    <property type="match status" value="1"/>
</dbReference>
<dbReference type="InterPro" id="IPR013783">
    <property type="entry name" value="Ig-like_fold"/>
</dbReference>